<sequence length="292" mass="32749">MKLKNKFALPRKCARRAIGDKIMTWGQRRGRDHNLLNRCLYRPPAYHRAIRYDDGKAGESIRSDREAGMILYYHPLSSYCWKVLIAFHENGTPFTPRILEDAAALAEWQVLWPLGKFPVLHDPVRGATIAEASIIVEYLGRHEPGTFRPIPVDGDAAIEVRLMDRLFDNYVMGPMQALVADRLRPEEARDPHGVTANVAALRSIYAVLEDRLAGRTWAAGDHLSLADCAAAPSLYYADRIVPLRAGHPVLGAYLNRLEARPSFARVLREMQPWWQNFPFADGPAAKATGAVA</sequence>
<dbReference type="eggNOG" id="COG0625">
    <property type="taxonomic scope" value="Bacteria"/>
</dbReference>
<dbReference type="PROSITE" id="PS50405">
    <property type="entry name" value="GST_CTER"/>
    <property type="match status" value="1"/>
</dbReference>
<evidence type="ECO:0000313" key="3">
    <source>
        <dbReference type="EMBL" id="KEZ19628.1"/>
    </source>
</evidence>
<dbReference type="PANTHER" id="PTHR44051:SF8">
    <property type="entry name" value="GLUTATHIONE S-TRANSFERASE GSTA"/>
    <property type="match status" value="1"/>
</dbReference>
<dbReference type="Gene3D" id="1.20.1050.10">
    <property type="match status" value="1"/>
</dbReference>
<dbReference type="CDD" id="cd00570">
    <property type="entry name" value="GST_N_family"/>
    <property type="match status" value="1"/>
</dbReference>
<dbReference type="CDD" id="cd00299">
    <property type="entry name" value="GST_C_family"/>
    <property type="match status" value="1"/>
</dbReference>
<dbReference type="PROSITE" id="PS50404">
    <property type="entry name" value="GST_NTER"/>
    <property type="match status" value="1"/>
</dbReference>
<dbReference type="AlphaFoldDB" id="A0A084ENT6"/>
<dbReference type="GO" id="GO:0016740">
    <property type="term" value="F:transferase activity"/>
    <property type="evidence" value="ECO:0007669"/>
    <property type="project" value="UniProtKB-KW"/>
</dbReference>
<dbReference type="InterPro" id="IPR040079">
    <property type="entry name" value="Glutathione_S-Trfase"/>
</dbReference>
<evidence type="ECO:0000259" key="2">
    <source>
        <dbReference type="PROSITE" id="PS50405"/>
    </source>
</evidence>
<proteinExistence type="predicted"/>
<reference evidence="3 4" key="1">
    <citation type="submission" date="2014-03" db="EMBL/GenBank/DDBJ databases">
        <title>Genome sequence of Sphingobium yanoikuyae B1.</title>
        <authorList>
            <person name="Gan H.M."/>
            <person name="Gan H.Y."/>
            <person name="Savka M.A."/>
        </authorList>
    </citation>
    <scope>NUCLEOTIDE SEQUENCE [LARGE SCALE GENOMIC DNA]</scope>
    <source>
        <strain evidence="3 4">B1</strain>
    </source>
</reference>
<evidence type="ECO:0000313" key="4">
    <source>
        <dbReference type="Proteomes" id="UP000028534"/>
    </source>
</evidence>
<feature type="domain" description="GST N-terminal" evidence="1">
    <location>
        <begin position="67"/>
        <end position="147"/>
    </location>
</feature>
<dbReference type="Pfam" id="PF13417">
    <property type="entry name" value="GST_N_3"/>
    <property type="match status" value="1"/>
</dbReference>
<evidence type="ECO:0000259" key="1">
    <source>
        <dbReference type="PROSITE" id="PS50404"/>
    </source>
</evidence>
<accession>A0A084ENT6</accession>
<dbReference type="SFLD" id="SFLDG00358">
    <property type="entry name" value="Main_(cytGST)"/>
    <property type="match status" value="1"/>
</dbReference>
<dbReference type="PATRIC" id="fig|13690.10.peg.1786"/>
<name>A0A084ENT6_SPHYA</name>
<organism evidence="3 4">
    <name type="scientific">Sphingobium yanoikuyae</name>
    <name type="common">Sphingomonas yanoikuyae</name>
    <dbReference type="NCBI Taxonomy" id="13690"/>
    <lineage>
        <taxon>Bacteria</taxon>
        <taxon>Pseudomonadati</taxon>
        <taxon>Pseudomonadota</taxon>
        <taxon>Alphaproteobacteria</taxon>
        <taxon>Sphingomonadales</taxon>
        <taxon>Sphingomonadaceae</taxon>
        <taxon>Sphingobium</taxon>
    </lineage>
</organism>
<dbReference type="InterPro" id="IPR036249">
    <property type="entry name" value="Thioredoxin-like_sf"/>
</dbReference>
<feature type="domain" description="GST C-terminal" evidence="2">
    <location>
        <begin position="157"/>
        <end position="279"/>
    </location>
</feature>
<comment type="caution">
    <text evidence="3">The sequence shown here is derived from an EMBL/GenBank/DDBJ whole genome shotgun (WGS) entry which is preliminary data.</text>
</comment>
<dbReference type="Proteomes" id="UP000028534">
    <property type="component" value="Unassembled WGS sequence"/>
</dbReference>
<gene>
    <name evidence="3" type="ORF">CP98_01733</name>
</gene>
<dbReference type="SFLD" id="SFLDS00019">
    <property type="entry name" value="Glutathione_Transferase_(cytos"/>
    <property type="match status" value="1"/>
</dbReference>
<keyword evidence="3" id="KW-0808">Transferase</keyword>
<dbReference type="EMBL" id="JGVR01000008">
    <property type="protein sequence ID" value="KEZ19628.1"/>
    <property type="molecule type" value="Genomic_DNA"/>
</dbReference>
<dbReference type="SUPFAM" id="SSF47616">
    <property type="entry name" value="GST C-terminal domain-like"/>
    <property type="match status" value="1"/>
</dbReference>
<dbReference type="STRING" id="13690.AX777_09885"/>
<dbReference type="Pfam" id="PF13410">
    <property type="entry name" value="GST_C_2"/>
    <property type="match status" value="1"/>
</dbReference>
<dbReference type="InterPro" id="IPR004045">
    <property type="entry name" value="Glutathione_S-Trfase_N"/>
</dbReference>
<dbReference type="PANTHER" id="PTHR44051">
    <property type="entry name" value="GLUTATHIONE S-TRANSFERASE-RELATED"/>
    <property type="match status" value="1"/>
</dbReference>
<protein>
    <submittedName>
        <fullName evidence="3">Glutathione S-transferase</fullName>
    </submittedName>
</protein>
<dbReference type="InterPro" id="IPR036282">
    <property type="entry name" value="Glutathione-S-Trfase_C_sf"/>
</dbReference>
<dbReference type="Gene3D" id="3.40.30.10">
    <property type="entry name" value="Glutaredoxin"/>
    <property type="match status" value="1"/>
</dbReference>
<dbReference type="InterPro" id="IPR010987">
    <property type="entry name" value="Glutathione-S-Trfase_C-like"/>
</dbReference>
<dbReference type="SUPFAM" id="SSF52833">
    <property type="entry name" value="Thioredoxin-like"/>
    <property type="match status" value="1"/>
</dbReference>